<evidence type="ECO:0000313" key="4">
    <source>
        <dbReference type="Proteomes" id="UP000789706"/>
    </source>
</evidence>
<evidence type="ECO:0000313" key="3">
    <source>
        <dbReference type="EMBL" id="CAG8464210.1"/>
    </source>
</evidence>
<dbReference type="OrthoDB" id="431929at2759"/>
<dbReference type="AlphaFoldDB" id="A0A9N8Z153"/>
<dbReference type="EMBL" id="CAJVPK010000164">
    <property type="protein sequence ID" value="CAG8464210.1"/>
    <property type="molecule type" value="Genomic_DNA"/>
</dbReference>
<sequence length="91" mass="10233">MAEELIAKYFKKPSTSSPSSSGNAKTVTIQPKKKKENKMIKLMVLKSNAKNWSIGKVLDKIAIEGKIKNMNNQLSVDDPEVIHYQTEIQLD</sequence>
<name>A0A9N8Z153_9GLOM</name>
<comment type="caution">
    <text evidence="3">The sequence shown here is derived from an EMBL/GenBank/DDBJ whole genome shotgun (WGS) entry which is preliminary data.</text>
</comment>
<protein>
    <submittedName>
        <fullName evidence="3">8826_t:CDS:1</fullName>
    </submittedName>
</protein>
<evidence type="ECO:0000256" key="1">
    <source>
        <dbReference type="SAM" id="MobiDB-lite"/>
    </source>
</evidence>
<keyword evidence="4" id="KW-1185">Reference proteome</keyword>
<accession>A0A9N8Z153</accession>
<dbReference type="Proteomes" id="UP000789706">
    <property type="component" value="Unassembled WGS sequence"/>
</dbReference>
<dbReference type="InterPro" id="IPR057358">
    <property type="entry name" value="UBL_ZFAND1-like"/>
</dbReference>
<feature type="region of interest" description="Disordered" evidence="1">
    <location>
        <begin position="12"/>
        <end position="32"/>
    </location>
</feature>
<organism evidence="3 4">
    <name type="scientific">Diversispora eburnea</name>
    <dbReference type="NCBI Taxonomy" id="1213867"/>
    <lineage>
        <taxon>Eukaryota</taxon>
        <taxon>Fungi</taxon>
        <taxon>Fungi incertae sedis</taxon>
        <taxon>Mucoromycota</taxon>
        <taxon>Glomeromycotina</taxon>
        <taxon>Glomeromycetes</taxon>
        <taxon>Diversisporales</taxon>
        <taxon>Diversisporaceae</taxon>
        <taxon>Diversispora</taxon>
    </lineage>
</organism>
<dbReference type="Pfam" id="PF25327">
    <property type="entry name" value="UBL_ZFAND1"/>
    <property type="match status" value="1"/>
</dbReference>
<feature type="domain" description="ZFAND1-like ubiquitin-like" evidence="2">
    <location>
        <begin position="50"/>
        <end position="79"/>
    </location>
</feature>
<gene>
    <name evidence="3" type="ORF">DEBURN_LOCUS2836</name>
</gene>
<evidence type="ECO:0000259" key="2">
    <source>
        <dbReference type="Pfam" id="PF25327"/>
    </source>
</evidence>
<proteinExistence type="predicted"/>
<reference evidence="3" key="1">
    <citation type="submission" date="2021-06" db="EMBL/GenBank/DDBJ databases">
        <authorList>
            <person name="Kallberg Y."/>
            <person name="Tangrot J."/>
            <person name="Rosling A."/>
        </authorList>
    </citation>
    <scope>NUCLEOTIDE SEQUENCE</scope>
    <source>
        <strain evidence="3">AZ414A</strain>
    </source>
</reference>